<keyword evidence="6" id="KW-1185">Reference proteome</keyword>
<feature type="region of interest" description="Disordered" evidence="4">
    <location>
        <begin position="78"/>
        <end position="123"/>
    </location>
</feature>
<keyword evidence="3" id="KW-0440">LIM domain</keyword>
<dbReference type="Gene3D" id="2.10.110.10">
    <property type="entry name" value="Cysteine Rich Protein"/>
    <property type="match status" value="1"/>
</dbReference>
<keyword evidence="2" id="KW-0862">Zinc</keyword>
<evidence type="ECO:0000259" key="5">
    <source>
        <dbReference type="Pfam" id="PF00412"/>
    </source>
</evidence>
<dbReference type="GO" id="GO:0046872">
    <property type="term" value="F:metal ion binding"/>
    <property type="evidence" value="ECO:0007669"/>
    <property type="project" value="UniProtKB-KW"/>
</dbReference>
<dbReference type="InterPro" id="IPR001781">
    <property type="entry name" value="Znf_LIM"/>
</dbReference>
<keyword evidence="1" id="KW-0479">Metal-binding</keyword>
<evidence type="ECO:0000256" key="4">
    <source>
        <dbReference type="SAM" id="MobiDB-lite"/>
    </source>
</evidence>
<evidence type="ECO:0000313" key="6">
    <source>
        <dbReference type="Proteomes" id="UP000887540"/>
    </source>
</evidence>
<dbReference type="Pfam" id="PF00412">
    <property type="entry name" value="LIM"/>
    <property type="match status" value="1"/>
</dbReference>
<sequence length="123" mass="14229">MNSLWHRQCFKCKGCDEPVVDGRDYVAALDTSGRPWPLCLDCHFEEKDLRCAKCNQILRESYIEFNGMNMHRSCFMDDEELDEGGEELDESGKEPDEDDEELDEGSEEPNEMSTYEEVAITFV</sequence>
<dbReference type="WBParaSite" id="ACRNAN_scaffold8621.g15811.t1">
    <property type="protein sequence ID" value="ACRNAN_scaffold8621.g15811.t1"/>
    <property type="gene ID" value="ACRNAN_scaffold8621.g15811"/>
</dbReference>
<evidence type="ECO:0000256" key="1">
    <source>
        <dbReference type="ARBA" id="ARBA00022723"/>
    </source>
</evidence>
<dbReference type="SUPFAM" id="SSF57716">
    <property type="entry name" value="Glucocorticoid receptor-like (DNA-binding domain)"/>
    <property type="match status" value="1"/>
</dbReference>
<name>A0A914EIS5_9BILA</name>
<reference evidence="7" key="1">
    <citation type="submission" date="2022-11" db="UniProtKB">
        <authorList>
            <consortium name="WormBaseParasite"/>
        </authorList>
    </citation>
    <scope>IDENTIFICATION</scope>
</reference>
<proteinExistence type="predicted"/>
<accession>A0A914EIS5</accession>
<evidence type="ECO:0000313" key="7">
    <source>
        <dbReference type="WBParaSite" id="ACRNAN_scaffold8621.g15811.t1"/>
    </source>
</evidence>
<feature type="domain" description="LIM zinc-binding" evidence="5">
    <location>
        <begin position="1"/>
        <end position="46"/>
    </location>
</feature>
<evidence type="ECO:0000256" key="2">
    <source>
        <dbReference type="ARBA" id="ARBA00022833"/>
    </source>
</evidence>
<feature type="compositionally biased region" description="Acidic residues" evidence="4">
    <location>
        <begin position="78"/>
        <end position="110"/>
    </location>
</feature>
<dbReference type="AlphaFoldDB" id="A0A914EIS5"/>
<dbReference type="Proteomes" id="UP000887540">
    <property type="component" value="Unplaced"/>
</dbReference>
<organism evidence="6 7">
    <name type="scientific">Acrobeloides nanus</name>
    <dbReference type="NCBI Taxonomy" id="290746"/>
    <lineage>
        <taxon>Eukaryota</taxon>
        <taxon>Metazoa</taxon>
        <taxon>Ecdysozoa</taxon>
        <taxon>Nematoda</taxon>
        <taxon>Chromadorea</taxon>
        <taxon>Rhabditida</taxon>
        <taxon>Tylenchina</taxon>
        <taxon>Cephalobomorpha</taxon>
        <taxon>Cephaloboidea</taxon>
        <taxon>Cephalobidae</taxon>
        <taxon>Acrobeloides</taxon>
    </lineage>
</organism>
<evidence type="ECO:0000256" key="3">
    <source>
        <dbReference type="ARBA" id="ARBA00023038"/>
    </source>
</evidence>
<protein>
    <submittedName>
        <fullName evidence="7">LIM zinc-binding domain-containing protein</fullName>
    </submittedName>
</protein>